<keyword evidence="12" id="KW-1185">Reference proteome</keyword>
<gene>
    <name evidence="11" type="ORF">Dpo_2c04130</name>
</gene>
<evidence type="ECO:0000259" key="9">
    <source>
        <dbReference type="PROSITE" id="PS50112"/>
    </source>
</evidence>
<proteinExistence type="predicted"/>
<dbReference type="SUPFAM" id="SSF55785">
    <property type="entry name" value="PYP-like sensor domain (PAS domain)"/>
    <property type="match status" value="4"/>
</dbReference>
<evidence type="ECO:0000256" key="3">
    <source>
        <dbReference type="ARBA" id="ARBA00022553"/>
    </source>
</evidence>
<dbReference type="Pfam" id="PF00072">
    <property type="entry name" value="Response_reg"/>
    <property type="match status" value="1"/>
</dbReference>
<dbReference type="InterPro" id="IPR005467">
    <property type="entry name" value="His_kinase_dom"/>
</dbReference>
<dbReference type="EMBL" id="APJX01000002">
    <property type="protein sequence ID" value="EMS80717.1"/>
    <property type="molecule type" value="Genomic_DNA"/>
</dbReference>
<feature type="domain" description="PAC" evidence="10">
    <location>
        <begin position="511"/>
        <end position="564"/>
    </location>
</feature>
<evidence type="ECO:0000259" key="8">
    <source>
        <dbReference type="PROSITE" id="PS50110"/>
    </source>
</evidence>
<reference evidence="11 12" key="1">
    <citation type="journal article" date="2013" name="Genome Announc.">
        <title>Draft Genome Sequence of Desulfotignum phosphitoxidans DSM 13687 Strain FiPS-3.</title>
        <authorList>
            <person name="Poehlein A."/>
            <person name="Daniel R."/>
            <person name="Simeonova D.D."/>
        </authorList>
    </citation>
    <scope>NUCLEOTIDE SEQUENCE [LARGE SCALE GENOMIC DNA]</scope>
    <source>
        <strain evidence="11 12">DSM 13687</strain>
    </source>
</reference>
<dbReference type="AlphaFoldDB" id="S0G701"/>
<dbReference type="Gene3D" id="2.10.70.100">
    <property type="match status" value="2"/>
</dbReference>
<dbReference type="SUPFAM" id="SSF47384">
    <property type="entry name" value="Homodimeric domain of signal transducing histidine kinase"/>
    <property type="match status" value="1"/>
</dbReference>
<sequence length="1079" mass="120890">MAEKPTYEELKKRVAELEQKVDQNNTAAISNPPELFSVLMEAFRYIPRCKTFEDAAREIFEHCKKLTGARSGYVALLSENGEGNEVLFLDAGGMPCDVDPNLPMPIRGLREIAYKTKEVAFDNSFSESPWMEYMPEGHVRLENVLFAPLNIEKKTVGVIGIANKDGGFNEFDVQISKILGDLAAVALYYARSQENLRENETKLRSMLNASPLAIVLLNRSGCILDSNEEHASRLNVSRDEILGRCLWELLPKEVLAHRRRQVEEVFETGKPYTGEDRRNDIWNQYHIHPAIIDQFGKVQAVIVEAIDITEQKQQAEALEESKAFLDNMSDIAYIADDQGNLTWVNSAARRMTGFLPEELIGKPFLPLFIEEDHASLMDVYQRTLNGESLENTLTFKTGITCHFTSLPKRSSQGDIIGTFGVARDISKRLAAEHALRTSEARLKRAQKMAKVGNWEYDIATGKVWGSEEAFRIYGIERMSEFLPLDEVESHITDAKRVYQALEDLIVRNKPYDIEFQINPKNRKESIHVHSMAEMVFDGNGKPEKVVGVIQDITESKQAEKILQKNHEMLKRTEAMASIGSWEWDAQHDQTYWSEELFKIFGRGPAEGAPPFAEQSELYASGDIQRLRDAVEICVKRGTPYEIELGAVRPDGEIRHCVSRGQPQYDENGNVFRLTGSFQDITDRKQDELERNRLEARLSQAQKMESIGSLAGGIAHDFNNILFPIVGLSEMMLDDFPPGSLEQQNLNEIFLAGKRGRDLIQQILSFSRQTNHQPIPVHIQKILKEVMKLCRATIPADITVSLDIQTDCGPVMADPTQIHQIAMNLITNAYHAVEHVGGTISIRLMEKDVSSTDDPAGDLAPGRYAMVSVSDTGIGIDGAVINKIFDPYFTTKEKGRGTGLGLATVYGIVSAHGGDIRVISDVGKGAAFHVYLPLMEKTQAAEPEKTMTPLPTGTEHILLVDDEKSIVHLEKQMLERLGYQTSVYTSSRDALAAFKTEPPRFDLVITDMNMPDMNGMQLATQLNAIRPDIPIILCTGFSERIDNKKAKTIGIRGLLMKPAGMKDFAQKVQEVLDTTKKRGK</sequence>
<dbReference type="PRINTS" id="PR00344">
    <property type="entry name" value="BCTRLSENSOR"/>
</dbReference>
<dbReference type="InterPro" id="IPR035965">
    <property type="entry name" value="PAS-like_dom_sf"/>
</dbReference>
<dbReference type="InterPro" id="IPR001610">
    <property type="entry name" value="PAC"/>
</dbReference>
<evidence type="ECO:0000256" key="4">
    <source>
        <dbReference type="ARBA" id="ARBA00022679"/>
    </source>
</evidence>
<dbReference type="Gene3D" id="3.30.450.20">
    <property type="entry name" value="PAS domain"/>
    <property type="match status" value="4"/>
</dbReference>
<dbReference type="SMART" id="SM00387">
    <property type="entry name" value="HATPase_c"/>
    <property type="match status" value="1"/>
</dbReference>
<dbReference type="NCBIfam" id="TIGR00229">
    <property type="entry name" value="sensory_box"/>
    <property type="match status" value="2"/>
</dbReference>
<dbReference type="PROSITE" id="PS50110">
    <property type="entry name" value="RESPONSE_REGULATORY"/>
    <property type="match status" value="1"/>
</dbReference>
<dbReference type="Gene3D" id="1.10.287.130">
    <property type="match status" value="1"/>
</dbReference>
<dbReference type="InterPro" id="IPR036890">
    <property type="entry name" value="HATPase_C_sf"/>
</dbReference>
<dbReference type="EC" id="2.7.13.3" evidence="2"/>
<dbReference type="InterPro" id="IPR000700">
    <property type="entry name" value="PAS-assoc_C"/>
</dbReference>
<dbReference type="PANTHER" id="PTHR43304">
    <property type="entry name" value="PHYTOCHROME-LIKE PROTEIN CPH1"/>
    <property type="match status" value="1"/>
</dbReference>
<comment type="caution">
    <text evidence="11">The sequence shown here is derived from an EMBL/GenBank/DDBJ whole genome shotgun (WGS) entry which is preliminary data.</text>
</comment>
<dbReference type="InterPro" id="IPR003594">
    <property type="entry name" value="HATPase_dom"/>
</dbReference>
<evidence type="ECO:0000313" key="12">
    <source>
        <dbReference type="Proteomes" id="UP000014216"/>
    </source>
</evidence>
<evidence type="ECO:0000256" key="1">
    <source>
        <dbReference type="ARBA" id="ARBA00000085"/>
    </source>
</evidence>
<evidence type="ECO:0000256" key="6">
    <source>
        <dbReference type="PROSITE-ProRule" id="PRU00169"/>
    </source>
</evidence>
<dbReference type="PROSITE" id="PS50113">
    <property type="entry name" value="PAC"/>
    <property type="match status" value="3"/>
</dbReference>
<dbReference type="Pfam" id="PF00512">
    <property type="entry name" value="HisKA"/>
    <property type="match status" value="1"/>
</dbReference>
<evidence type="ECO:0000259" key="10">
    <source>
        <dbReference type="PROSITE" id="PS50113"/>
    </source>
</evidence>
<dbReference type="InterPro" id="IPR003661">
    <property type="entry name" value="HisK_dim/P_dom"/>
</dbReference>
<dbReference type="PANTHER" id="PTHR43304:SF1">
    <property type="entry name" value="PAC DOMAIN-CONTAINING PROTEIN"/>
    <property type="match status" value="1"/>
</dbReference>
<dbReference type="Pfam" id="PF08448">
    <property type="entry name" value="PAS_4"/>
    <property type="match status" value="1"/>
</dbReference>
<accession>S0G701</accession>
<dbReference type="Pfam" id="PF00989">
    <property type="entry name" value="PAS"/>
    <property type="match status" value="1"/>
</dbReference>
<evidence type="ECO:0000256" key="5">
    <source>
        <dbReference type="ARBA" id="ARBA00022777"/>
    </source>
</evidence>
<comment type="catalytic activity">
    <reaction evidence="1">
        <text>ATP + protein L-histidine = ADP + protein N-phospho-L-histidine.</text>
        <dbReference type="EC" id="2.7.13.3"/>
    </reaction>
</comment>
<protein>
    <recommendedName>
        <fullName evidence="2">histidine kinase</fullName>
        <ecNumber evidence="2">2.7.13.3</ecNumber>
    </recommendedName>
</protein>
<feature type="domain" description="Histidine kinase" evidence="7">
    <location>
        <begin position="712"/>
        <end position="935"/>
    </location>
</feature>
<dbReference type="InterPro" id="IPR004358">
    <property type="entry name" value="Sig_transdc_His_kin-like_C"/>
</dbReference>
<name>S0G701_9BACT</name>
<dbReference type="GO" id="GO:0000155">
    <property type="term" value="F:phosphorelay sensor kinase activity"/>
    <property type="evidence" value="ECO:0007669"/>
    <property type="project" value="InterPro"/>
</dbReference>
<dbReference type="Pfam" id="PF08447">
    <property type="entry name" value="PAS_3"/>
    <property type="match status" value="2"/>
</dbReference>
<dbReference type="CDD" id="cd00156">
    <property type="entry name" value="REC"/>
    <property type="match status" value="1"/>
</dbReference>
<dbReference type="SMART" id="SM00388">
    <property type="entry name" value="HisKA"/>
    <property type="match status" value="1"/>
</dbReference>
<feature type="modified residue" description="4-aspartylphosphate" evidence="6">
    <location>
        <position position="1006"/>
    </location>
</feature>
<dbReference type="Pfam" id="PF02518">
    <property type="entry name" value="HATPase_c"/>
    <property type="match status" value="1"/>
</dbReference>
<feature type="domain" description="PAC" evidence="10">
    <location>
        <begin position="640"/>
        <end position="692"/>
    </location>
</feature>
<evidence type="ECO:0000313" key="11">
    <source>
        <dbReference type="EMBL" id="EMS80717.1"/>
    </source>
</evidence>
<dbReference type="Gene3D" id="3.40.50.2300">
    <property type="match status" value="1"/>
</dbReference>
<dbReference type="SMART" id="SM00065">
    <property type="entry name" value="GAF"/>
    <property type="match status" value="1"/>
</dbReference>
<dbReference type="PATRIC" id="fig|1286635.3.peg.1389"/>
<dbReference type="GO" id="GO:0006355">
    <property type="term" value="P:regulation of DNA-templated transcription"/>
    <property type="evidence" value="ECO:0007669"/>
    <property type="project" value="InterPro"/>
</dbReference>
<organism evidence="11 12">
    <name type="scientific">Desulfotignum phosphitoxidans DSM 13687</name>
    <dbReference type="NCBI Taxonomy" id="1286635"/>
    <lineage>
        <taxon>Bacteria</taxon>
        <taxon>Pseudomonadati</taxon>
        <taxon>Thermodesulfobacteriota</taxon>
        <taxon>Desulfobacteria</taxon>
        <taxon>Desulfobacterales</taxon>
        <taxon>Desulfobacteraceae</taxon>
        <taxon>Desulfotignum</taxon>
    </lineage>
</organism>
<dbReference type="SUPFAM" id="SSF52172">
    <property type="entry name" value="CheY-like"/>
    <property type="match status" value="1"/>
</dbReference>
<dbReference type="Pfam" id="PF13185">
    <property type="entry name" value="GAF_2"/>
    <property type="match status" value="1"/>
</dbReference>
<keyword evidence="5 11" id="KW-0418">Kinase</keyword>
<dbReference type="RefSeq" id="WP_006964990.1">
    <property type="nucleotide sequence ID" value="NZ_APJX01000002.1"/>
</dbReference>
<dbReference type="InterPro" id="IPR000014">
    <property type="entry name" value="PAS"/>
</dbReference>
<dbReference type="PROSITE" id="PS50112">
    <property type="entry name" value="PAS"/>
    <property type="match status" value="2"/>
</dbReference>
<keyword evidence="4 11" id="KW-0808">Transferase</keyword>
<evidence type="ECO:0000259" key="7">
    <source>
        <dbReference type="PROSITE" id="PS50109"/>
    </source>
</evidence>
<feature type="domain" description="Response regulatory" evidence="8">
    <location>
        <begin position="955"/>
        <end position="1071"/>
    </location>
</feature>
<dbReference type="InterPro" id="IPR052162">
    <property type="entry name" value="Sensor_kinase/Photoreceptor"/>
</dbReference>
<dbReference type="SUPFAM" id="SSF55781">
    <property type="entry name" value="GAF domain-like"/>
    <property type="match status" value="1"/>
</dbReference>
<dbReference type="SMART" id="SM00091">
    <property type="entry name" value="PAS"/>
    <property type="match status" value="3"/>
</dbReference>
<feature type="domain" description="PAS" evidence="9">
    <location>
        <begin position="199"/>
        <end position="269"/>
    </location>
</feature>
<dbReference type="InterPro" id="IPR029016">
    <property type="entry name" value="GAF-like_dom_sf"/>
</dbReference>
<dbReference type="SMART" id="SM00086">
    <property type="entry name" value="PAC"/>
    <property type="match status" value="4"/>
</dbReference>
<dbReference type="Gene3D" id="3.30.565.10">
    <property type="entry name" value="Histidine kinase-like ATPase, C-terminal domain"/>
    <property type="match status" value="1"/>
</dbReference>
<keyword evidence="3 6" id="KW-0597">Phosphoprotein</keyword>
<dbReference type="PROSITE" id="PS50109">
    <property type="entry name" value="HIS_KIN"/>
    <property type="match status" value="1"/>
</dbReference>
<dbReference type="InterPro" id="IPR013655">
    <property type="entry name" value="PAS_fold_3"/>
</dbReference>
<dbReference type="SUPFAM" id="SSF55874">
    <property type="entry name" value="ATPase domain of HSP90 chaperone/DNA topoisomerase II/histidine kinase"/>
    <property type="match status" value="1"/>
</dbReference>
<dbReference type="Proteomes" id="UP000014216">
    <property type="component" value="Unassembled WGS sequence"/>
</dbReference>
<feature type="domain" description="PAS" evidence="9">
    <location>
        <begin position="317"/>
        <end position="387"/>
    </location>
</feature>
<dbReference type="InterPro" id="IPR036097">
    <property type="entry name" value="HisK_dim/P_sf"/>
</dbReference>
<dbReference type="Gene3D" id="3.30.450.40">
    <property type="match status" value="1"/>
</dbReference>
<dbReference type="SMART" id="SM00448">
    <property type="entry name" value="REC"/>
    <property type="match status" value="1"/>
</dbReference>
<evidence type="ECO:0000256" key="2">
    <source>
        <dbReference type="ARBA" id="ARBA00012438"/>
    </source>
</evidence>
<feature type="domain" description="PAC" evidence="10">
    <location>
        <begin position="387"/>
        <end position="437"/>
    </location>
</feature>
<dbReference type="OrthoDB" id="5487437at2"/>
<dbReference type="InterPro" id="IPR003018">
    <property type="entry name" value="GAF"/>
</dbReference>
<dbReference type="InterPro" id="IPR013767">
    <property type="entry name" value="PAS_fold"/>
</dbReference>
<dbReference type="InterPro" id="IPR001789">
    <property type="entry name" value="Sig_transdc_resp-reg_receiver"/>
</dbReference>
<dbReference type="InterPro" id="IPR013656">
    <property type="entry name" value="PAS_4"/>
</dbReference>
<dbReference type="CDD" id="cd00130">
    <property type="entry name" value="PAS"/>
    <property type="match status" value="4"/>
</dbReference>
<dbReference type="InterPro" id="IPR011006">
    <property type="entry name" value="CheY-like_superfamily"/>
</dbReference>